<dbReference type="GO" id="GO:0015254">
    <property type="term" value="F:glycerol channel activity"/>
    <property type="evidence" value="ECO:0007669"/>
    <property type="project" value="TreeGrafter"/>
</dbReference>
<evidence type="ECO:0000256" key="9">
    <source>
        <dbReference type="RuleBase" id="RU000477"/>
    </source>
</evidence>
<feature type="transmembrane region" description="Helical" evidence="10">
    <location>
        <begin position="38"/>
        <end position="59"/>
    </location>
</feature>
<comment type="catalytic activity">
    <reaction evidence="7">
        <text>H2O(in) = H2O(out)</text>
        <dbReference type="Rhea" id="RHEA:29667"/>
        <dbReference type="ChEBI" id="CHEBI:15377"/>
    </reaction>
</comment>
<name>A0A6F9D745_9ASCI</name>
<dbReference type="CDD" id="cd00333">
    <property type="entry name" value="MIP"/>
    <property type="match status" value="1"/>
</dbReference>
<comment type="similarity">
    <text evidence="2 9">Belongs to the MIP/aquaporin (TC 1.A.8) family.</text>
</comment>
<dbReference type="PANTHER" id="PTHR43829">
    <property type="entry name" value="AQUAPORIN OR AQUAGLYCEROPORIN RELATED"/>
    <property type="match status" value="1"/>
</dbReference>
<keyword evidence="3 9" id="KW-0813">Transport</keyword>
<dbReference type="GO" id="GO:0015250">
    <property type="term" value="F:water channel activity"/>
    <property type="evidence" value="ECO:0007669"/>
    <property type="project" value="TreeGrafter"/>
</dbReference>
<feature type="transmembrane region" description="Helical" evidence="10">
    <location>
        <begin position="71"/>
        <end position="94"/>
    </location>
</feature>
<organism evidence="11">
    <name type="scientific">Phallusia mammillata</name>
    <dbReference type="NCBI Taxonomy" id="59560"/>
    <lineage>
        <taxon>Eukaryota</taxon>
        <taxon>Metazoa</taxon>
        <taxon>Chordata</taxon>
        <taxon>Tunicata</taxon>
        <taxon>Ascidiacea</taxon>
        <taxon>Phlebobranchia</taxon>
        <taxon>Ascidiidae</taxon>
        <taxon>Phallusia</taxon>
    </lineage>
</organism>
<dbReference type="InterPro" id="IPR023271">
    <property type="entry name" value="Aquaporin-like"/>
</dbReference>
<comment type="subcellular location">
    <subcellularLocation>
        <location evidence="1">Membrane</location>
        <topology evidence="1">Multi-pass membrane protein</topology>
    </subcellularLocation>
</comment>
<dbReference type="GO" id="GO:0015204">
    <property type="term" value="F:urea transmembrane transporter activity"/>
    <property type="evidence" value="ECO:0007669"/>
    <property type="project" value="TreeGrafter"/>
</dbReference>
<gene>
    <name evidence="11" type="primary">Aqp3-002</name>
</gene>
<reference evidence="11" key="1">
    <citation type="submission" date="2020-04" db="EMBL/GenBank/DDBJ databases">
        <authorList>
            <person name="Neveu A P."/>
        </authorList>
    </citation>
    <scope>NUCLEOTIDE SEQUENCE</scope>
    <source>
        <tissue evidence="11">Whole embryo</tissue>
    </source>
</reference>
<feature type="transmembrane region" description="Helical" evidence="10">
    <location>
        <begin position="202"/>
        <end position="226"/>
    </location>
</feature>
<sequence length="320" mass="34832">MADREKEPMAEPVDRFTTFRRRIASLLRIENNLVREMLAEFLGTFILMVFGNGSVAQSVLSREAKGTFISINWAFGLGVTMAIYVTGSVSGAHINPAVSTALCLFGKLPLYKLPCYILSQVFGAFVSGAAVYSIYYDALNAFDGGVRQVLGPNGTGGIFCTYPADYLAITGGLWDQIFATAMLVGIVFAVTDERNNDVVGGLQPIIIGFVVFVLGLSYGVNCGYAINPARDFGPRLFTYFAGWGNAVFTEPGGMHWWWVPIVGPLIGGSLGAVIYKLVVGVHLPRKTRHDSEVIYAEESNNMVCDDYTDCTDQRPVLTKL</sequence>
<dbReference type="GO" id="GO:0016323">
    <property type="term" value="C:basolateral plasma membrane"/>
    <property type="evidence" value="ECO:0007669"/>
    <property type="project" value="TreeGrafter"/>
</dbReference>
<evidence type="ECO:0000313" key="11">
    <source>
        <dbReference type="EMBL" id="CAB3222686.1"/>
    </source>
</evidence>
<evidence type="ECO:0000256" key="8">
    <source>
        <dbReference type="ARBA" id="ARBA00049405"/>
    </source>
</evidence>
<dbReference type="Gene3D" id="1.20.1080.10">
    <property type="entry name" value="Glycerol uptake facilitator protein"/>
    <property type="match status" value="1"/>
</dbReference>
<evidence type="ECO:0000256" key="4">
    <source>
        <dbReference type="ARBA" id="ARBA00022692"/>
    </source>
</evidence>
<evidence type="ECO:0000256" key="7">
    <source>
        <dbReference type="ARBA" id="ARBA00034651"/>
    </source>
</evidence>
<dbReference type="NCBIfam" id="TIGR00861">
    <property type="entry name" value="MIP"/>
    <property type="match status" value="1"/>
</dbReference>
<feature type="transmembrane region" description="Helical" evidence="10">
    <location>
        <begin position="115"/>
        <end position="135"/>
    </location>
</feature>
<evidence type="ECO:0000256" key="6">
    <source>
        <dbReference type="ARBA" id="ARBA00023136"/>
    </source>
</evidence>
<dbReference type="InterPro" id="IPR050363">
    <property type="entry name" value="MIP/Aquaporin"/>
</dbReference>
<evidence type="ECO:0000256" key="2">
    <source>
        <dbReference type="ARBA" id="ARBA00006175"/>
    </source>
</evidence>
<evidence type="ECO:0000256" key="1">
    <source>
        <dbReference type="ARBA" id="ARBA00004141"/>
    </source>
</evidence>
<keyword evidence="6 10" id="KW-0472">Membrane</keyword>
<protein>
    <submittedName>
        <fullName evidence="11">Aquaporin-3</fullName>
    </submittedName>
</protein>
<feature type="transmembrane region" description="Helical" evidence="10">
    <location>
        <begin position="257"/>
        <end position="278"/>
    </location>
</feature>
<comment type="catalytic activity">
    <reaction evidence="8">
        <text>glycerol(in) = glycerol(out)</text>
        <dbReference type="Rhea" id="RHEA:29675"/>
        <dbReference type="ChEBI" id="CHEBI:17754"/>
    </reaction>
</comment>
<accession>A0A6F9D745</accession>
<keyword evidence="4 9" id="KW-0812">Transmembrane</keyword>
<feature type="transmembrane region" description="Helical" evidence="10">
    <location>
        <begin position="173"/>
        <end position="190"/>
    </location>
</feature>
<dbReference type="EMBL" id="LR782984">
    <property type="protein sequence ID" value="CAB3222686.1"/>
    <property type="molecule type" value="mRNA"/>
</dbReference>
<proteinExistence type="evidence at transcript level"/>
<dbReference type="PRINTS" id="PR02019">
    <property type="entry name" value="AQUAPORIN7"/>
</dbReference>
<dbReference type="SUPFAM" id="SSF81338">
    <property type="entry name" value="Aquaporin-like"/>
    <property type="match status" value="1"/>
</dbReference>
<dbReference type="AlphaFoldDB" id="A0A6F9D745"/>
<dbReference type="InterPro" id="IPR000425">
    <property type="entry name" value="MIP"/>
</dbReference>
<evidence type="ECO:0000256" key="5">
    <source>
        <dbReference type="ARBA" id="ARBA00022989"/>
    </source>
</evidence>
<evidence type="ECO:0000256" key="3">
    <source>
        <dbReference type="ARBA" id="ARBA00022448"/>
    </source>
</evidence>
<dbReference type="PANTHER" id="PTHR43829:SF9">
    <property type="entry name" value="AQUAPORIN-9"/>
    <property type="match status" value="1"/>
</dbReference>
<dbReference type="PRINTS" id="PR00783">
    <property type="entry name" value="MINTRINSICP"/>
</dbReference>
<dbReference type="Pfam" id="PF00230">
    <property type="entry name" value="MIP"/>
    <property type="match status" value="1"/>
</dbReference>
<dbReference type="FunFam" id="1.20.1080.10:FF:000005">
    <property type="entry name" value="Aquaporin 3"/>
    <property type="match status" value="1"/>
</dbReference>
<evidence type="ECO:0000256" key="10">
    <source>
        <dbReference type="SAM" id="Phobius"/>
    </source>
</evidence>
<keyword evidence="5 10" id="KW-1133">Transmembrane helix</keyword>